<accession>A0ABQ6VSA8</accession>
<sequence length="126" mass="12635">MSIKWSAILPGIFAVLGNIGSAAAGNKISAYNTAAQTAVKAAVTKVDGGIDKLQAAFTKWEDSNEVAQEAISGTVTLLRGLGVTVPDLDVVTTHVKAAVADLSGILVPQDTTAQATTTAATPAATA</sequence>
<evidence type="ECO:0000313" key="2">
    <source>
        <dbReference type="EMBL" id="KAB8123079.1"/>
    </source>
</evidence>
<name>A0ABQ6VSA8_9PROT</name>
<organism evidence="2 3">
    <name type="scientific">Komagataeibacter medellinensis</name>
    <dbReference type="NCBI Taxonomy" id="1177712"/>
    <lineage>
        <taxon>Bacteria</taxon>
        <taxon>Pseudomonadati</taxon>
        <taxon>Pseudomonadota</taxon>
        <taxon>Alphaproteobacteria</taxon>
        <taxon>Acetobacterales</taxon>
        <taxon>Acetobacteraceae</taxon>
        <taxon>Komagataeibacter</taxon>
    </lineage>
</organism>
<reference evidence="2 3" key="1">
    <citation type="submission" date="2018-09" db="EMBL/GenBank/DDBJ databases">
        <title>Genome sequence and characterization of the bcs clusters for the production of nanocellulose from the low pH resistant strain Komagataeibacter medellinensis ID13488.</title>
        <authorList>
            <person name="Hernandez-Arriaga A.M."/>
            <person name="Del Cerro C."/>
            <person name="Urbina L."/>
            <person name="Eceiza A."/>
            <person name="Retegi A."/>
            <person name="Prieto M.A."/>
        </authorList>
    </citation>
    <scope>NUCLEOTIDE SEQUENCE [LARGE SCALE GENOMIC DNA]</scope>
    <source>
        <strain evidence="2 3">ID13488</strain>
    </source>
</reference>
<feature type="chain" id="PRO_5045749010" evidence="1">
    <location>
        <begin position="25"/>
        <end position="126"/>
    </location>
</feature>
<proteinExistence type="predicted"/>
<evidence type="ECO:0000256" key="1">
    <source>
        <dbReference type="SAM" id="SignalP"/>
    </source>
</evidence>
<feature type="signal peptide" evidence="1">
    <location>
        <begin position="1"/>
        <end position="24"/>
    </location>
</feature>
<dbReference type="RefSeq" id="WP_153467647.1">
    <property type="nucleotide sequence ID" value="NZ_QYAZ01000001.1"/>
</dbReference>
<keyword evidence="1" id="KW-0732">Signal</keyword>
<gene>
    <name evidence="2" type="ORF">D3W54_01275</name>
</gene>
<protein>
    <submittedName>
        <fullName evidence="2">Uncharacterized protein</fullName>
    </submittedName>
</protein>
<keyword evidence="3" id="KW-1185">Reference proteome</keyword>
<evidence type="ECO:0000313" key="3">
    <source>
        <dbReference type="Proteomes" id="UP000427842"/>
    </source>
</evidence>
<dbReference type="Proteomes" id="UP000427842">
    <property type="component" value="Unassembled WGS sequence"/>
</dbReference>
<comment type="caution">
    <text evidence="2">The sequence shown here is derived from an EMBL/GenBank/DDBJ whole genome shotgun (WGS) entry which is preliminary data.</text>
</comment>
<dbReference type="EMBL" id="QYAZ01000001">
    <property type="protein sequence ID" value="KAB8123079.1"/>
    <property type="molecule type" value="Genomic_DNA"/>
</dbReference>